<protein>
    <submittedName>
        <fullName evidence="1">Uncharacterized protein</fullName>
    </submittedName>
</protein>
<dbReference type="AlphaFoldDB" id="A0A3M6TCP4"/>
<evidence type="ECO:0000313" key="2">
    <source>
        <dbReference type="Proteomes" id="UP000275408"/>
    </source>
</evidence>
<dbReference type="Proteomes" id="UP000275408">
    <property type="component" value="Unassembled WGS sequence"/>
</dbReference>
<reference evidence="1 2" key="1">
    <citation type="journal article" date="2018" name="Sci. Rep.">
        <title>Comparative analysis of the Pocillopora damicornis genome highlights role of immune system in coral evolution.</title>
        <authorList>
            <person name="Cunning R."/>
            <person name="Bay R.A."/>
            <person name="Gillette P."/>
            <person name="Baker A.C."/>
            <person name="Traylor-Knowles N."/>
        </authorList>
    </citation>
    <scope>NUCLEOTIDE SEQUENCE [LARGE SCALE GENOMIC DNA]</scope>
    <source>
        <strain evidence="1">RSMAS</strain>
        <tissue evidence="1">Whole animal</tissue>
    </source>
</reference>
<comment type="caution">
    <text evidence="1">The sequence shown here is derived from an EMBL/GenBank/DDBJ whole genome shotgun (WGS) entry which is preliminary data.</text>
</comment>
<organism evidence="1 2">
    <name type="scientific">Pocillopora damicornis</name>
    <name type="common">Cauliflower coral</name>
    <name type="synonym">Millepora damicornis</name>
    <dbReference type="NCBI Taxonomy" id="46731"/>
    <lineage>
        <taxon>Eukaryota</taxon>
        <taxon>Metazoa</taxon>
        <taxon>Cnidaria</taxon>
        <taxon>Anthozoa</taxon>
        <taxon>Hexacorallia</taxon>
        <taxon>Scleractinia</taxon>
        <taxon>Astrocoeniina</taxon>
        <taxon>Pocilloporidae</taxon>
        <taxon>Pocillopora</taxon>
    </lineage>
</organism>
<proteinExistence type="predicted"/>
<sequence length="165" mass="18618">MNMLQKRATAKACHQQTNGLKVGGLSLNAATLVSGFPFPKICQIIKAYLDKVKDHWNSYHIGHSRHDTVSGVPDVLFFLPEYSVATDRLISVEQAQVVGISCPVVWNFFINCGVNGIEVILRILFSLESFQMIANSEHLFLSLVNYRRIYSVHLKKSCFVEEVLF</sequence>
<dbReference type="EMBL" id="RCHS01003850">
    <property type="protein sequence ID" value="RMX39207.1"/>
    <property type="molecule type" value="Genomic_DNA"/>
</dbReference>
<gene>
    <name evidence="1" type="ORF">pdam_00013518</name>
</gene>
<keyword evidence="2" id="KW-1185">Reference proteome</keyword>
<accession>A0A3M6TCP4</accession>
<name>A0A3M6TCP4_POCDA</name>
<evidence type="ECO:0000313" key="1">
    <source>
        <dbReference type="EMBL" id="RMX39207.1"/>
    </source>
</evidence>